<comment type="caution">
    <text evidence="1">The sequence shown here is derived from an EMBL/GenBank/DDBJ whole genome shotgun (WGS) entry which is preliminary data.</text>
</comment>
<protein>
    <submittedName>
        <fullName evidence="1">Uncharacterized protein</fullName>
    </submittedName>
</protein>
<evidence type="ECO:0000313" key="2">
    <source>
        <dbReference type="Proteomes" id="UP001054821"/>
    </source>
</evidence>
<accession>A0AAD4YWD0</accession>
<name>A0AAD4YWD0_PRUDU</name>
<dbReference type="EMBL" id="JAJFAZ020000006">
    <property type="protein sequence ID" value="KAI5323830.1"/>
    <property type="molecule type" value="Genomic_DNA"/>
</dbReference>
<evidence type="ECO:0000313" key="1">
    <source>
        <dbReference type="EMBL" id="KAI5323830.1"/>
    </source>
</evidence>
<gene>
    <name evidence="1" type="ORF">L3X38_032903</name>
</gene>
<keyword evidence="2" id="KW-1185">Reference proteome</keyword>
<dbReference type="Proteomes" id="UP001054821">
    <property type="component" value="Chromosome 6"/>
</dbReference>
<sequence>MKLNILLTMMMYKKSLTNFLPPKLLPCQNQSVLLRPTRQMTLSINGVNASSVIRSMIVIILKDKIQELLNNGGLEIDSSSRLQSATANMIKEKLTPTAALLDGVKFASIHACSKAPLSSDLQIPTLHELMATPNLDIWEDASVDESAEGWKTFAKRANHMAKHFPPNHRFTTRLGVQIRGMPSLKNKRKKKRVQNKFQIPHEDEYELSQGSLSHSLSFCQLSSSRVNLKLRKKLFNATWFMWRNMRLTQKLIRLPYALVETSHLLIKLNKMRKLIPLKPRRRQMRKRLRSPYQKRLLQGKFHRPPQNQRTLSPITGSTNLGKKPWALLHYKMEIGDLYSDALFHVIDVDTSYNIVLGCPWLHTYGLVPSTLYQCFKYLVDGEVKSVSADMDLFRGEEVNYSDAKFYGPLGLSFIQSSNFDKENKGATVEARKSQKVEAPKPLRVIRVKLTPRGASSSKGEEVLSSKDPKPKIIVKTSKKEPSVKEISSLKQTIESLTTSSNIHPLRKINSLSQG</sequence>
<reference evidence="1 2" key="1">
    <citation type="journal article" date="2022" name="G3 (Bethesda)">
        <title>Whole-genome sequence and methylome profiling of the almond [Prunus dulcis (Mill.) D.A. Webb] cultivar 'Nonpareil'.</title>
        <authorList>
            <person name="D'Amico-Willman K.M."/>
            <person name="Ouma W.Z."/>
            <person name="Meulia T."/>
            <person name="Sideli G.M."/>
            <person name="Gradziel T.M."/>
            <person name="Fresnedo-Ramirez J."/>
        </authorList>
    </citation>
    <scope>NUCLEOTIDE SEQUENCE [LARGE SCALE GENOMIC DNA]</scope>
    <source>
        <strain evidence="1">Clone GOH B32 T37-40</strain>
    </source>
</reference>
<dbReference type="AlphaFoldDB" id="A0AAD4YWD0"/>
<proteinExistence type="predicted"/>
<organism evidence="1 2">
    <name type="scientific">Prunus dulcis</name>
    <name type="common">Almond</name>
    <name type="synonym">Amygdalus dulcis</name>
    <dbReference type="NCBI Taxonomy" id="3755"/>
    <lineage>
        <taxon>Eukaryota</taxon>
        <taxon>Viridiplantae</taxon>
        <taxon>Streptophyta</taxon>
        <taxon>Embryophyta</taxon>
        <taxon>Tracheophyta</taxon>
        <taxon>Spermatophyta</taxon>
        <taxon>Magnoliopsida</taxon>
        <taxon>eudicotyledons</taxon>
        <taxon>Gunneridae</taxon>
        <taxon>Pentapetalae</taxon>
        <taxon>rosids</taxon>
        <taxon>fabids</taxon>
        <taxon>Rosales</taxon>
        <taxon>Rosaceae</taxon>
        <taxon>Amygdaloideae</taxon>
        <taxon>Amygdaleae</taxon>
        <taxon>Prunus</taxon>
    </lineage>
</organism>